<evidence type="ECO:0000313" key="2">
    <source>
        <dbReference type="Proteomes" id="UP000805649"/>
    </source>
</evidence>
<sequence>MSTTIEASAQRQDTGSDIEKSGPYNNGVQEVNQNTKEDSDAESENYQGGVQRVRAITSVWTKKTMITMFVILYLVSFIDLLLQSIQGNLNAFITSSFQKHGLLAIVSIFANILSGCCQLPIAKIMDIWGRTEAFLVMILCSVIGVVMKAAAKNMETYVAAHTIYYVGHFGMVFVIDIMLADMTSLRNRMIMLGINGTPNVIVVFAGPRIADLFYQNLNFRWAFGAFAIIMVGICLPAALVMFMMQRKAEKAGMLEKLKSDRTYLQGFFYYLKQFDGTFLDSAVVGIILLVAAFALIMLPFSIVPYAAHGWKSAHIIAMEVIGVLCIPAFYVWEKYITPVTFIPYHYLSNRSILGSCLLYGIMFLSIFCWDTYYQSYLLVVHYQNITHAGYILNSFSLASSFFGPLFGYLIRVTGDYKYNALAGVPFMLLGTALLVPYRNPSTNVGVLVVLQLLNGIGTGMFAASGQIAVMAAVTHQEIAAAMAIYSLFGSIGSTVGFTIAGGLWNNILPRELENNLPDYAKNRTAEIFGDIEVQLSFPKGDPVREAIIAAYADVQHKMVIAGACFIPLCLACILLWKRVNLKQLEKERGTQTKGNVW</sequence>
<dbReference type="Proteomes" id="UP000805649">
    <property type="component" value="Unassembled WGS sequence"/>
</dbReference>
<gene>
    <name evidence="1" type="ORF">CTRU02_205087</name>
</gene>
<name>A0ACC3Z333_COLTU</name>
<reference evidence="1 2" key="1">
    <citation type="journal article" date="2020" name="Phytopathology">
        <title>Genome Sequence Resources of Colletotrichum truncatum, C. plurivorum, C. musicola, and C. sojae: Four Species Pathogenic to Soybean (Glycine max).</title>
        <authorList>
            <person name="Rogerio F."/>
            <person name="Boufleur T.R."/>
            <person name="Ciampi-Guillardi M."/>
            <person name="Sukno S.A."/>
            <person name="Thon M.R."/>
            <person name="Massola Junior N.S."/>
            <person name="Baroncelli R."/>
        </authorList>
    </citation>
    <scope>NUCLEOTIDE SEQUENCE [LARGE SCALE GENOMIC DNA]</scope>
    <source>
        <strain evidence="1 2">CMES1059</strain>
    </source>
</reference>
<protein>
    <submittedName>
        <fullName evidence="1">Siderophore iron transporter mirb</fullName>
    </submittedName>
</protein>
<organism evidence="1 2">
    <name type="scientific">Colletotrichum truncatum</name>
    <name type="common">Anthracnose fungus</name>
    <name type="synonym">Colletotrichum capsici</name>
    <dbReference type="NCBI Taxonomy" id="5467"/>
    <lineage>
        <taxon>Eukaryota</taxon>
        <taxon>Fungi</taxon>
        <taxon>Dikarya</taxon>
        <taxon>Ascomycota</taxon>
        <taxon>Pezizomycotina</taxon>
        <taxon>Sordariomycetes</taxon>
        <taxon>Hypocreomycetidae</taxon>
        <taxon>Glomerellales</taxon>
        <taxon>Glomerellaceae</taxon>
        <taxon>Colletotrichum</taxon>
        <taxon>Colletotrichum truncatum species complex</taxon>
    </lineage>
</organism>
<keyword evidence="2" id="KW-1185">Reference proteome</keyword>
<comment type="caution">
    <text evidence="1">The sequence shown here is derived from an EMBL/GenBank/DDBJ whole genome shotgun (WGS) entry which is preliminary data.</text>
</comment>
<dbReference type="EMBL" id="VUJX02000003">
    <property type="protein sequence ID" value="KAL0938477.1"/>
    <property type="molecule type" value="Genomic_DNA"/>
</dbReference>
<proteinExistence type="predicted"/>
<accession>A0ACC3Z333</accession>
<evidence type="ECO:0000313" key="1">
    <source>
        <dbReference type="EMBL" id="KAL0938477.1"/>
    </source>
</evidence>